<reference evidence="1 2" key="1">
    <citation type="journal article" date="2019" name="Commun. Biol.">
        <title>The bagworm genome reveals a unique fibroin gene that provides high tensile strength.</title>
        <authorList>
            <person name="Kono N."/>
            <person name="Nakamura H."/>
            <person name="Ohtoshi R."/>
            <person name="Tomita M."/>
            <person name="Numata K."/>
            <person name="Arakawa K."/>
        </authorList>
    </citation>
    <scope>NUCLEOTIDE SEQUENCE [LARGE SCALE GENOMIC DNA]</scope>
</reference>
<keyword evidence="2" id="KW-1185">Reference proteome</keyword>
<dbReference type="OrthoDB" id="7934455at2759"/>
<dbReference type="EMBL" id="BGZK01003643">
    <property type="protein sequence ID" value="GBP03310.1"/>
    <property type="molecule type" value="Genomic_DNA"/>
</dbReference>
<gene>
    <name evidence="1" type="primary">cav</name>
    <name evidence="1" type="ORF">EVAR_73072_1</name>
</gene>
<organism evidence="1 2">
    <name type="scientific">Eumeta variegata</name>
    <name type="common">Bagworm moth</name>
    <name type="synonym">Eumeta japonica</name>
    <dbReference type="NCBI Taxonomy" id="151549"/>
    <lineage>
        <taxon>Eukaryota</taxon>
        <taxon>Metazoa</taxon>
        <taxon>Ecdysozoa</taxon>
        <taxon>Arthropoda</taxon>
        <taxon>Hexapoda</taxon>
        <taxon>Insecta</taxon>
        <taxon>Pterygota</taxon>
        <taxon>Neoptera</taxon>
        <taxon>Endopterygota</taxon>
        <taxon>Lepidoptera</taxon>
        <taxon>Glossata</taxon>
        <taxon>Ditrysia</taxon>
        <taxon>Tineoidea</taxon>
        <taxon>Psychidae</taxon>
        <taxon>Oiketicinae</taxon>
        <taxon>Eumeta</taxon>
    </lineage>
</organism>
<dbReference type="AlphaFoldDB" id="A0A4C1SQ44"/>
<name>A0A4C1SQ44_EUMVA</name>
<protein>
    <submittedName>
        <fullName evidence="1">Telomere-binding protein cav</fullName>
    </submittedName>
</protein>
<proteinExistence type="predicted"/>
<dbReference type="Proteomes" id="UP000299102">
    <property type="component" value="Unassembled WGS sequence"/>
</dbReference>
<accession>A0A4C1SQ44</accession>
<comment type="caution">
    <text evidence="1">The sequence shown here is derived from an EMBL/GenBank/DDBJ whole genome shotgun (WGS) entry which is preliminary data.</text>
</comment>
<evidence type="ECO:0000313" key="1">
    <source>
        <dbReference type="EMBL" id="GBP03310.1"/>
    </source>
</evidence>
<evidence type="ECO:0000313" key="2">
    <source>
        <dbReference type="Proteomes" id="UP000299102"/>
    </source>
</evidence>
<sequence length="106" mass="12829">MNSEDNSATHNYFIEYTKPTEEDLRRVFTNEELKELCLKTKCKIDIWRWNAVNDYRILFTQSGRFQRWSEQDRLRMLAKAVNTMKPSVLYDEEEIAKTRKRNGNFN</sequence>